<dbReference type="InterPro" id="IPR036477">
    <property type="entry name" value="Formyl_transf_N_sf"/>
</dbReference>
<dbReference type="PANTHER" id="PTHR11138:SF5">
    <property type="entry name" value="METHIONYL-TRNA FORMYLTRANSFERASE, MITOCHONDRIAL"/>
    <property type="match status" value="1"/>
</dbReference>
<dbReference type="SUPFAM" id="SSF53328">
    <property type="entry name" value="Formyltransferase"/>
    <property type="match status" value="1"/>
</dbReference>
<dbReference type="CDD" id="cd08704">
    <property type="entry name" value="Met_tRNA_FMT_C"/>
    <property type="match status" value="1"/>
</dbReference>
<dbReference type="InterPro" id="IPR041711">
    <property type="entry name" value="Met-tRNA-FMT_N"/>
</dbReference>
<evidence type="ECO:0000256" key="2">
    <source>
        <dbReference type="ARBA" id="ARBA00012261"/>
    </source>
</evidence>
<dbReference type="OrthoDB" id="9802815at2"/>
<dbReference type="Gene3D" id="3.40.50.12230">
    <property type="match status" value="1"/>
</dbReference>
<organism evidence="8 9">
    <name type="scientific">Pseudoclavibacter endophyticus</name>
    <dbReference type="NCBI Taxonomy" id="1778590"/>
    <lineage>
        <taxon>Bacteria</taxon>
        <taxon>Bacillati</taxon>
        <taxon>Actinomycetota</taxon>
        <taxon>Actinomycetes</taxon>
        <taxon>Micrococcales</taxon>
        <taxon>Microbacteriaceae</taxon>
        <taxon>Pseudoclavibacter</taxon>
    </lineage>
</organism>
<evidence type="ECO:0000256" key="3">
    <source>
        <dbReference type="ARBA" id="ARBA00022679"/>
    </source>
</evidence>
<name>A0A6H9WT31_9MICO</name>
<evidence type="ECO:0000256" key="1">
    <source>
        <dbReference type="ARBA" id="ARBA00010699"/>
    </source>
</evidence>
<comment type="function">
    <text evidence="5">Attaches a formyl group to the free amino group of methionyl-tRNA(fMet). The formyl group appears to play a dual role in the initiator identity of N-formylmethionyl-tRNA by promoting its recognition by IF2 and preventing the misappropriation of this tRNA by the elongation apparatus.</text>
</comment>
<comment type="catalytic activity">
    <reaction evidence="5">
        <text>L-methionyl-tRNA(fMet) + (6R)-10-formyltetrahydrofolate = N-formyl-L-methionyl-tRNA(fMet) + (6S)-5,6,7,8-tetrahydrofolate + H(+)</text>
        <dbReference type="Rhea" id="RHEA:24380"/>
        <dbReference type="Rhea" id="RHEA-COMP:9952"/>
        <dbReference type="Rhea" id="RHEA-COMP:9953"/>
        <dbReference type="ChEBI" id="CHEBI:15378"/>
        <dbReference type="ChEBI" id="CHEBI:57453"/>
        <dbReference type="ChEBI" id="CHEBI:78530"/>
        <dbReference type="ChEBI" id="CHEBI:78844"/>
        <dbReference type="ChEBI" id="CHEBI:195366"/>
        <dbReference type="EC" id="2.1.2.9"/>
    </reaction>
</comment>
<reference evidence="8 9" key="1">
    <citation type="submission" date="2019-09" db="EMBL/GenBank/DDBJ databases">
        <title>Phylogeny of genus Pseudoclavibacter and closely related genus.</title>
        <authorList>
            <person name="Li Y."/>
        </authorList>
    </citation>
    <scope>NUCLEOTIDE SEQUENCE [LARGE SCALE GENOMIC DNA]</scope>
    <source>
        <strain evidence="8 9">EGI 60007</strain>
    </source>
</reference>
<evidence type="ECO:0000259" key="6">
    <source>
        <dbReference type="Pfam" id="PF00551"/>
    </source>
</evidence>
<dbReference type="InterPro" id="IPR011034">
    <property type="entry name" value="Formyl_transferase-like_C_sf"/>
</dbReference>
<keyword evidence="9" id="KW-1185">Reference proteome</keyword>
<dbReference type="Proteomes" id="UP000431744">
    <property type="component" value="Unassembled WGS sequence"/>
</dbReference>
<evidence type="ECO:0000256" key="5">
    <source>
        <dbReference type="HAMAP-Rule" id="MF_00182"/>
    </source>
</evidence>
<feature type="domain" description="Formyl transferase N-terminal" evidence="6">
    <location>
        <begin position="1"/>
        <end position="170"/>
    </location>
</feature>
<sequence>MRLVFAGTPDVAVPTLDALHAADHEIAAVVTRPDAPVGRKRVLTPSRVARRADELGLDVLRAARLGDDETRAIAALKPELGVVVAYGGLIRPPLLAVPAHGWINLHFSLLPAWRGAAPVQRAVLSGARSTGVSVFRLEAGLDTGPTFVRRRVAIGPDETAGELLERLGVEGAQDVLDAIEAIEAGAEPVAQAGEPTYAPKLRADDGRIDWAQSTADVSARIRGATPEPGATTTFRGAPYKVLRARVGATAPDGEPGRIRLEDGRVLVDTHDGTIELVTVQPPGKRGMPALDWVRGARDADGAVFE</sequence>
<dbReference type="NCBIfam" id="TIGR00460">
    <property type="entry name" value="fmt"/>
    <property type="match status" value="1"/>
</dbReference>
<dbReference type="GO" id="GO:0005829">
    <property type="term" value="C:cytosol"/>
    <property type="evidence" value="ECO:0007669"/>
    <property type="project" value="TreeGrafter"/>
</dbReference>
<keyword evidence="3 5" id="KW-0808">Transferase</keyword>
<dbReference type="HAMAP" id="MF_00182">
    <property type="entry name" value="Formyl_trans"/>
    <property type="match status" value="1"/>
</dbReference>
<dbReference type="InterPro" id="IPR002376">
    <property type="entry name" value="Formyl_transf_N"/>
</dbReference>
<evidence type="ECO:0000313" key="9">
    <source>
        <dbReference type="Proteomes" id="UP000431744"/>
    </source>
</evidence>
<dbReference type="PANTHER" id="PTHR11138">
    <property type="entry name" value="METHIONYL-TRNA FORMYLTRANSFERASE"/>
    <property type="match status" value="1"/>
</dbReference>
<evidence type="ECO:0000259" key="7">
    <source>
        <dbReference type="Pfam" id="PF02911"/>
    </source>
</evidence>
<dbReference type="SUPFAM" id="SSF50486">
    <property type="entry name" value="FMT C-terminal domain-like"/>
    <property type="match status" value="1"/>
</dbReference>
<comment type="similarity">
    <text evidence="1 5">Belongs to the Fmt family.</text>
</comment>
<dbReference type="Pfam" id="PF02911">
    <property type="entry name" value="Formyl_trans_C"/>
    <property type="match status" value="1"/>
</dbReference>
<dbReference type="RefSeq" id="WP_158028681.1">
    <property type="nucleotide sequence ID" value="NZ_BMHG01000001.1"/>
</dbReference>
<accession>A0A6H9WT31</accession>
<protein>
    <recommendedName>
        <fullName evidence="2 5">Methionyl-tRNA formyltransferase</fullName>
        <ecNumber evidence="2 5">2.1.2.9</ecNumber>
    </recommendedName>
</protein>
<dbReference type="CDD" id="cd08646">
    <property type="entry name" value="FMT_core_Met-tRNA-FMT_N"/>
    <property type="match status" value="1"/>
</dbReference>
<dbReference type="InterPro" id="IPR044135">
    <property type="entry name" value="Met-tRNA-FMT_C"/>
</dbReference>
<feature type="binding site" evidence="5">
    <location>
        <begin position="108"/>
        <end position="111"/>
    </location>
    <ligand>
        <name>(6S)-5,6,7,8-tetrahydrofolate</name>
        <dbReference type="ChEBI" id="CHEBI:57453"/>
    </ligand>
</feature>
<feature type="domain" description="Formyl transferase C-terminal" evidence="7">
    <location>
        <begin position="200"/>
        <end position="296"/>
    </location>
</feature>
<dbReference type="InterPro" id="IPR005793">
    <property type="entry name" value="Formyl_trans_C"/>
</dbReference>
<dbReference type="Pfam" id="PF00551">
    <property type="entry name" value="Formyl_trans_N"/>
    <property type="match status" value="1"/>
</dbReference>
<evidence type="ECO:0000256" key="4">
    <source>
        <dbReference type="ARBA" id="ARBA00022917"/>
    </source>
</evidence>
<dbReference type="EMBL" id="WBJY01000001">
    <property type="protein sequence ID" value="KAB1650097.1"/>
    <property type="molecule type" value="Genomic_DNA"/>
</dbReference>
<evidence type="ECO:0000313" key="8">
    <source>
        <dbReference type="EMBL" id="KAB1650097.1"/>
    </source>
</evidence>
<gene>
    <name evidence="5" type="primary">fmt</name>
    <name evidence="8" type="ORF">F8O04_07805</name>
</gene>
<comment type="caution">
    <text evidence="8">The sequence shown here is derived from an EMBL/GenBank/DDBJ whole genome shotgun (WGS) entry which is preliminary data.</text>
</comment>
<dbReference type="EC" id="2.1.2.9" evidence="2 5"/>
<dbReference type="GO" id="GO:0004479">
    <property type="term" value="F:methionyl-tRNA formyltransferase activity"/>
    <property type="evidence" value="ECO:0007669"/>
    <property type="project" value="UniProtKB-UniRule"/>
</dbReference>
<dbReference type="InterPro" id="IPR005794">
    <property type="entry name" value="Fmt"/>
</dbReference>
<keyword evidence="4 5" id="KW-0648">Protein biosynthesis</keyword>
<dbReference type="AlphaFoldDB" id="A0A6H9WT31"/>
<proteinExistence type="inferred from homology"/>